<accession>A0ABW4AS94</accession>
<evidence type="ECO:0000313" key="1">
    <source>
        <dbReference type="EMBL" id="MFD1373433.1"/>
    </source>
</evidence>
<gene>
    <name evidence="1" type="ORF">ACFQ5G_49580</name>
</gene>
<dbReference type="RefSeq" id="WP_378079232.1">
    <property type="nucleotide sequence ID" value="NZ_AP028461.1"/>
</dbReference>
<name>A0ABW4AS94_9ACTN</name>
<protein>
    <submittedName>
        <fullName evidence="1">Uncharacterized protein</fullName>
    </submittedName>
</protein>
<dbReference type="Proteomes" id="UP001597183">
    <property type="component" value="Unassembled WGS sequence"/>
</dbReference>
<organism evidence="1 2">
    <name type="scientific">Actinoplanes sichuanensis</name>
    <dbReference type="NCBI Taxonomy" id="512349"/>
    <lineage>
        <taxon>Bacteria</taxon>
        <taxon>Bacillati</taxon>
        <taxon>Actinomycetota</taxon>
        <taxon>Actinomycetes</taxon>
        <taxon>Micromonosporales</taxon>
        <taxon>Micromonosporaceae</taxon>
        <taxon>Actinoplanes</taxon>
    </lineage>
</organism>
<reference evidence="2" key="1">
    <citation type="journal article" date="2019" name="Int. J. Syst. Evol. Microbiol.">
        <title>The Global Catalogue of Microorganisms (GCM) 10K type strain sequencing project: providing services to taxonomists for standard genome sequencing and annotation.</title>
        <authorList>
            <consortium name="The Broad Institute Genomics Platform"/>
            <consortium name="The Broad Institute Genome Sequencing Center for Infectious Disease"/>
            <person name="Wu L."/>
            <person name="Ma J."/>
        </authorList>
    </citation>
    <scope>NUCLEOTIDE SEQUENCE [LARGE SCALE GENOMIC DNA]</scope>
    <source>
        <strain evidence="2">CCM 7526</strain>
    </source>
</reference>
<sequence>MDRHRYPQAVWDEQEQRWISDAQIAETGYTAFAGTRHAVTARLIVRRIRRDDPSQAPGQEELLPAYRYHAGFTDSPFTLVQAEAQHRQHAVIEQI</sequence>
<comment type="caution">
    <text evidence="1">The sequence shown here is derived from an EMBL/GenBank/DDBJ whole genome shotgun (WGS) entry which is preliminary data.</text>
</comment>
<keyword evidence="2" id="KW-1185">Reference proteome</keyword>
<dbReference type="EMBL" id="JBHTMK010000067">
    <property type="protein sequence ID" value="MFD1373433.1"/>
    <property type="molecule type" value="Genomic_DNA"/>
</dbReference>
<evidence type="ECO:0000313" key="2">
    <source>
        <dbReference type="Proteomes" id="UP001597183"/>
    </source>
</evidence>
<proteinExistence type="predicted"/>